<evidence type="ECO:0000313" key="2">
    <source>
        <dbReference type="Proteomes" id="UP001238969"/>
    </source>
</evidence>
<comment type="caution">
    <text evidence="1">The sequence shown here is derived from an EMBL/GenBank/DDBJ whole genome shotgun (WGS) entry which is preliminary data.</text>
</comment>
<name>A0ABD4ZGD8_GARVA</name>
<gene>
    <name evidence="1" type="ORF">QP355_07625</name>
</gene>
<feature type="non-terminal residue" evidence="1">
    <location>
        <position position="78"/>
    </location>
</feature>
<sequence>EILSWYSFDALIDDVLALAADISCSMIGINSRGESIDSTSKAVLEIQKWNNAWIEHLQKAINCAETTEIIAKKPSSIK</sequence>
<reference evidence="1 2" key="1">
    <citation type="submission" date="2023-05" db="EMBL/GenBank/DDBJ databases">
        <title>Cataloging the Phylogenetic Diversity of Human Bladder Bacteria.</title>
        <authorList>
            <person name="Du J."/>
        </authorList>
    </citation>
    <scope>NUCLEOTIDE SEQUENCE [LARGE SCALE GENOMIC DNA]</scope>
    <source>
        <strain evidence="1 2">UMB6972</strain>
    </source>
</reference>
<proteinExistence type="predicted"/>
<evidence type="ECO:0000313" key="1">
    <source>
        <dbReference type="EMBL" id="MDK6862487.1"/>
    </source>
</evidence>
<dbReference type="Proteomes" id="UP001238969">
    <property type="component" value="Unassembled WGS sequence"/>
</dbReference>
<feature type="non-terminal residue" evidence="1">
    <location>
        <position position="1"/>
    </location>
</feature>
<organism evidence="1 2">
    <name type="scientific">Gardnerella vaginalis</name>
    <dbReference type="NCBI Taxonomy" id="2702"/>
    <lineage>
        <taxon>Bacteria</taxon>
        <taxon>Bacillati</taxon>
        <taxon>Actinomycetota</taxon>
        <taxon>Actinomycetes</taxon>
        <taxon>Bifidobacteriales</taxon>
        <taxon>Bifidobacteriaceae</taxon>
        <taxon>Gardnerella</taxon>
    </lineage>
</organism>
<dbReference type="RefSeq" id="WP_285064835.1">
    <property type="nucleotide sequence ID" value="NZ_JASOLZ010000255.1"/>
</dbReference>
<accession>A0ABD4ZGD8</accession>
<dbReference type="AlphaFoldDB" id="A0ABD4ZGD8"/>
<protein>
    <submittedName>
        <fullName evidence="1">Uncharacterized protein</fullName>
    </submittedName>
</protein>
<dbReference type="EMBL" id="JASOLZ010000255">
    <property type="protein sequence ID" value="MDK6862487.1"/>
    <property type="molecule type" value="Genomic_DNA"/>
</dbReference>